<dbReference type="AlphaFoldDB" id="A0A4W3GBY3"/>
<proteinExistence type="predicted"/>
<dbReference type="Pfam" id="PF06969">
    <property type="entry name" value="HemN_C"/>
    <property type="match status" value="1"/>
</dbReference>
<dbReference type="InterPro" id="IPR007197">
    <property type="entry name" value="rSAM"/>
</dbReference>
<dbReference type="PANTHER" id="PTHR13932:SF5">
    <property type="entry name" value="RADICAL S-ADENOSYL METHIONINE DOMAIN-CONTAINING PROTEIN 1, MITOCHONDRIAL"/>
    <property type="match status" value="1"/>
</dbReference>
<accession>A0A4W3GBY3</accession>
<dbReference type="GO" id="GO:0006779">
    <property type="term" value="P:porphyrin-containing compound biosynthetic process"/>
    <property type="evidence" value="ECO:0007669"/>
    <property type="project" value="TreeGrafter"/>
</dbReference>
<dbReference type="GeneTree" id="ENSGT00390000011216"/>
<feature type="domain" description="Radical SAM core" evidence="1">
    <location>
        <begin position="1"/>
        <end position="169"/>
    </location>
</feature>
<reference evidence="3" key="1">
    <citation type="journal article" date="2006" name="Science">
        <title>Ancient noncoding elements conserved in the human genome.</title>
        <authorList>
            <person name="Venkatesh B."/>
            <person name="Kirkness E.F."/>
            <person name="Loh Y.H."/>
            <person name="Halpern A.L."/>
            <person name="Lee A.P."/>
            <person name="Johnson J."/>
            <person name="Dandona N."/>
            <person name="Viswanathan L.D."/>
            <person name="Tay A."/>
            <person name="Venter J.C."/>
            <person name="Strausberg R.L."/>
            <person name="Brenner S."/>
        </authorList>
    </citation>
    <scope>NUCLEOTIDE SEQUENCE [LARGE SCALE GENOMIC DNA]</scope>
</reference>
<dbReference type="GO" id="GO:0051539">
    <property type="term" value="F:4 iron, 4 sulfur cluster binding"/>
    <property type="evidence" value="ECO:0007669"/>
    <property type="project" value="TreeGrafter"/>
</dbReference>
<dbReference type="SMART" id="SM00729">
    <property type="entry name" value="Elp3"/>
    <property type="match status" value="1"/>
</dbReference>
<dbReference type="InParanoid" id="A0A4W3GBY3"/>
<dbReference type="PANTHER" id="PTHR13932">
    <property type="entry name" value="COPROPORPHYRINIGEN III OXIDASE"/>
    <property type="match status" value="1"/>
</dbReference>
<dbReference type="InterPro" id="IPR034505">
    <property type="entry name" value="Coproporphyrinogen-III_oxidase"/>
</dbReference>
<dbReference type="GO" id="GO:0003824">
    <property type="term" value="F:catalytic activity"/>
    <property type="evidence" value="ECO:0007669"/>
    <property type="project" value="InterPro"/>
</dbReference>
<sequence>GTPSLARPSTVGSLLETVAKTTFLASDAEISLEANPRSAAASRLAQFKAVGVNRLSLGVQALRDADLLILGRDHTAQEALWSLGEARALFPGWTSVDVLFGRPGQSLGLWEAELQELLLLCDHHISLYQLTLERGTALFRQVSQKTLSMPGPEEMAAMYTAARTILQGEGFHQYEVSNFARKGAVSVHNMGYWQGKQYIGVGPGAHGRFVPWGEGSGQREARIQTLEPENWMREVRKFGHATRKRVQQSPLDMLEEKLVLGLRMSEGITHGEWLRSSAGLSLWAALGESQPVQDYLEQGLLVLDQRGLRCTWDGLALLDSLLPTLLHQLHLSHKASTAQGL</sequence>
<dbReference type="InterPro" id="IPR058240">
    <property type="entry name" value="rSAM_sf"/>
</dbReference>
<name>A0A4W3GBY3_CALMI</name>
<dbReference type="SUPFAM" id="SSF102114">
    <property type="entry name" value="Radical SAM enzymes"/>
    <property type="match status" value="1"/>
</dbReference>
<dbReference type="OMA" id="HIPWCVR"/>
<dbReference type="InterPro" id="IPR006638">
    <property type="entry name" value="Elp3/MiaA/NifB-like_rSAM"/>
</dbReference>
<evidence type="ECO:0000313" key="2">
    <source>
        <dbReference type="Ensembl" id="ENSCMIP00000000771.1"/>
    </source>
</evidence>
<reference evidence="3" key="2">
    <citation type="journal article" date="2007" name="PLoS Biol.">
        <title>Survey sequencing and comparative analysis of the elephant shark (Callorhinchus milii) genome.</title>
        <authorList>
            <person name="Venkatesh B."/>
            <person name="Kirkness E.F."/>
            <person name="Loh Y.H."/>
            <person name="Halpern A.L."/>
            <person name="Lee A.P."/>
            <person name="Johnson J."/>
            <person name="Dandona N."/>
            <person name="Viswanathan L.D."/>
            <person name="Tay A."/>
            <person name="Venter J.C."/>
            <person name="Strausberg R.L."/>
            <person name="Brenner S."/>
        </authorList>
    </citation>
    <scope>NUCLEOTIDE SEQUENCE [LARGE SCALE GENOMIC DNA]</scope>
</reference>
<evidence type="ECO:0000313" key="3">
    <source>
        <dbReference type="Proteomes" id="UP000314986"/>
    </source>
</evidence>
<reference evidence="3" key="3">
    <citation type="journal article" date="2014" name="Nature">
        <title>Elephant shark genome provides unique insights into gnathostome evolution.</title>
        <authorList>
            <consortium name="International Elephant Shark Genome Sequencing Consortium"/>
            <person name="Venkatesh B."/>
            <person name="Lee A.P."/>
            <person name="Ravi V."/>
            <person name="Maurya A.K."/>
            <person name="Lian M.M."/>
            <person name="Swann J.B."/>
            <person name="Ohta Y."/>
            <person name="Flajnik M.F."/>
            <person name="Sutoh Y."/>
            <person name="Kasahara M."/>
            <person name="Hoon S."/>
            <person name="Gangu V."/>
            <person name="Roy S.W."/>
            <person name="Irimia M."/>
            <person name="Korzh V."/>
            <person name="Kondrychyn I."/>
            <person name="Lim Z.W."/>
            <person name="Tay B.H."/>
            <person name="Tohari S."/>
            <person name="Kong K.W."/>
            <person name="Ho S."/>
            <person name="Lorente-Galdos B."/>
            <person name="Quilez J."/>
            <person name="Marques-Bonet T."/>
            <person name="Raney B.J."/>
            <person name="Ingham P.W."/>
            <person name="Tay A."/>
            <person name="Hillier L.W."/>
            <person name="Minx P."/>
            <person name="Boehm T."/>
            <person name="Wilson R.K."/>
            <person name="Brenner S."/>
            <person name="Warren W.C."/>
        </authorList>
    </citation>
    <scope>NUCLEOTIDE SEQUENCE [LARGE SCALE GENOMIC DNA]</scope>
</reference>
<reference evidence="2" key="4">
    <citation type="submission" date="2025-08" db="UniProtKB">
        <authorList>
            <consortium name="Ensembl"/>
        </authorList>
    </citation>
    <scope>IDENTIFICATION</scope>
</reference>
<reference evidence="2" key="5">
    <citation type="submission" date="2025-09" db="UniProtKB">
        <authorList>
            <consortium name="Ensembl"/>
        </authorList>
    </citation>
    <scope>IDENTIFICATION</scope>
</reference>
<organism evidence="2 3">
    <name type="scientific">Callorhinchus milii</name>
    <name type="common">Ghost shark</name>
    <dbReference type="NCBI Taxonomy" id="7868"/>
    <lineage>
        <taxon>Eukaryota</taxon>
        <taxon>Metazoa</taxon>
        <taxon>Chordata</taxon>
        <taxon>Craniata</taxon>
        <taxon>Vertebrata</taxon>
        <taxon>Chondrichthyes</taxon>
        <taxon>Holocephali</taxon>
        <taxon>Chimaeriformes</taxon>
        <taxon>Callorhinchidae</taxon>
        <taxon>Callorhinchus</taxon>
    </lineage>
</organism>
<protein>
    <submittedName>
        <fullName evidence="2">Radical S-adenosyl methionine domain containing 1</fullName>
    </submittedName>
</protein>
<dbReference type="Proteomes" id="UP000314986">
    <property type="component" value="Unassembled WGS sequence"/>
</dbReference>
<evidence type="ECO:0000259" key="1">
    <source>
        <dbReference type="PROSITE" id="PS51918"/>
    </source>
</evidence>
<dbReference type="GO" id="GO:0005739">
    <property type="term" value="C:mitochondrion"/>
    <property type="evidence" value="ECO:0007669"/>
    <property type="project" value="TreeGrafter"/>
</dbReference>
<keyword evidence="3" id="KW-1185">Reference proteome</keyword>
<dbReference type="PROSITE" id="PS51918">
    <property type="entry name" value="RADICAL_SAM"/>
    <property type="match status" value="1"/>
</dbReference>
<dbReference type="STRING" id="7868.ENSCMIP00000000771"/>
<dbReference type="Ensembl" id="ENSCMIT00000000820.1">
    <property type="protein sequence ID" value="ENSCMIP00000000771.1"/>
    <property type="gene ID" value="ENSCMIG00000000534.1"/>
</dbReference>
<dbReference type="InterPro" id="IPR010723">
    <property type="entry name" value="HemN_C"/>
</dbReference>